<protein>
    <submittedName>
        <fullName evidence="1">Uncharacterized protein</fullName>
    </submittedName>
</protein>
<accession>A0ACB9JB80</accession>
<proteinExistence type="predicted"/>
<keyword evidence="2" id="KW-1185">Reference proteome</keyword>
<reference evidence="2" key="1">
    <citation type="journal article" date="2022" name="Mol. Ecol. Resour.">
        <title>The genomes of chicory, endive, great burdock and yacon provide insights into Asteraceae palaeo-polyploidization history and plant inulin production.</title>
        <authorList>
            <person name="Fan W."/>
            <person name="Wang S."/>
            <person name="Wang H."/>
            <person name="Wang A."/>
            <person name="Jiang F."/>
            <person name="Liu H."/>
            <person name="Zhao H."/>
            <person name="Xu D."/>
            <person name="Zhang Y."/>
        </authorList>
    </citation>
    <scope>NUCLEOTIDE SEQUENCE [LARGE SCALE GENOMIC DNA]</scope>
    <source>
        <strain evidence="2">cv. Yunnan</strain>
    </source>
</reference>
<name>A0ACB9JB80_9ASTR</name>
<sequence>MVTLHDLIEAREHTHSKFPSEIHLKLTQCVGCQETTAFVEFGDRRDALDAIRALDGKNGWHVELSHNSNGGRSNGDDLKCYQCGHFARECRSRGVGSRRVIVQVEGGPHLAMTGATADHPQIAVTCK</sequence>
<evidence type="ECO:0000313" key="2">
    <source>
        <dbReference type="Proteomes" id="UP001056120"/>
    </source>
</evidence>
<dbReference type="EMBL" id="CM042022">
    <property type="protein sequence ID" value="KAI3816815.1"/>
    <property type="molecule type" value="Genomic_DNA"/>
</dbReference>
<gene>
    <name evidence="1" type="ORF">L1987_16520</name>
</gene>
<evidence type="ECO:0000313" key="1">
    <source>
        <dbReference type="EMBL" id="KAI3816815.1"/>
    </source>
</evidence>
<comment type="caution">
    <text evidence="1">The sequence shown here is derived from an EMBL/GenBank/DDBJ whole genome shotgun (WGS) entry which is preliminary data.</text>
</comment>
<organism evidence="1 2">
    <name type="scientific">Smallanthus sonchifolius</name>
    <dbReference type="NCBI Taxonomy" id="185202"/>
    <lineage>
        <taxon>Eukaryota</taxon>
        <taxon>Viridiplantae</taxon>
        <taxon>Streptophyta</taxon>
        <taxon>Embryophyta</taxon>
        <taxon>Tracheophyta</taxon>
        <taxon>Spermatophyta</taxon>
        <taxon>Magnoliopsida</taxon>
        <taxon>eudicotyledons</taxon>
        <taxon>Gunneridae</taxon>
        <taxon>Pentapetalae</taxon>
        <taxon>asterids</taxon>
        <taxon>campanulids</taxon>
        <taxon>Asterales</taxon>
        <taxon>Asteraceae</taxon>
        <taxon>Asteroideae</taxon>
        <taxon>Heliantheae alliance</taxon>
        <taxon>Millerieae</taxon>
        <taxon>Smallanthus</taxon>
    </lineage>
</organism>
<dbReference type="Proteomes" id="UP001056120">
    <property type="component" value="Linkage Group LG05"/>
</dbReference>
<reference evidence="1 2" key="2">
    <citation type="journal article" date="2022" name="Mol. Ecol. Resour.">
        <title>The genomes of chicory, endive, great burdock and yacon provide insights into Asteraceae paleo-polyploidization history and plant inulin production.</title>
        <authorList>
            <person name="Fan W."/>
            <person name="Wang S."/>
            <person name="Wang H."/>
            <person name="Wang A."/>
            <person name="Jiang F."/>
            <person name="Liu H."/>
            <person name="Zhao H."/>
            <person name="Xu D."/>
            <person name="Zhang Y."/>
        </authorList>
    </citation>
    <scope>NUCLEOTIDE SEQUENCE [LARGE SCALE GENOMIC DNA]</scope>
    <source>
        <strain evidence="2">cv. Yunnan</strain>
        <tissue evidence="1">Leaves</tissue>
    </source>
</reference>